<protein>
    <submittedName>
        <fullName evidence="1">Uncharacterized protein</fullName>
    </submittedName>
</protein>
<reference evidence="1 2" key="1">
    <citation type="submission" date="2019-03" db="EMBL/GenBank/DDBJ databases">
        <authorList>
            <person name="Sebastian G."/>
            <person name="Baumann P."/>
            <person name="Ruckert C."/>
            <person name="Kalinowski J."/>
            <person name="Nebel B."/>
            <person name="Takors R."/>
            <person name="Blombach B."/>
        </authorList>
    </citation>
    <scope>NUCLEOTIDE SEQUENCE [LARGE SCALE GENOMIC DNA]</scope>
    <source>
        <strain evidence="1 2">DSM 1084</strain>
    </source>
</reference>
<dbReference type="EMBL" id="CP037867">
    <property type="protein sequence ID" value="QBM26598.1"/>
    <property type="molecule type" value="Genomic_DNA"/>
</dbReference>
<accession>A0A4P6WWQ0</accession>
<gene>
    <name evidence="1" type="ORF">HPF_02820</name>
</gene>
<dbReference type="KEGG" id="hpse:HPF_02820"/>
<sequence length="36" mass="4137">MSPGFREELAGVLEEGDIMSRFVENAVRSVVDRRKR</sequence>
<name>A0A4P6WWQ0_HYDPS</name>
<keyword evidence="2" id="KW-1185">Reference proteome</keyword>
<dbReference type="Proteomes" id="UP000293912">
    <property type="component" value="Chromosome"/>
</dbReference>
<dbReference type="AlphaFoldDB" id="A0A4P6WWQ0"/>
<evidence type="ECO:0000313" key="2">
    <source>
        <dbReference type="Proteomes" id="UP000293912"/>
    </source>
</evidence>
<evidence type="ECO:0000313" key="1">
    <source>
        <dbReference type="EMBL" id="QBM26598.1"/>
    </source>
</evidence>
<proteinExistence type="predicted"/>
<organism evidence="1 2">
    <name type="scientific">Hydrogenophaga pseudoflava</name>
    <name type="common">Pseudomonas carboxydoflava</name>
    <dbReference type="NCBI Taxonomy" id="47421"/>
    <lineage>
        <taxon>Bacteria</taxon>
        <taxon>Pseudomonadati</taxon>
        <taxon>Pseudomonadota</taxon>
        <taxon>Betaproteobacteria</taxon>
        <taxon>Burkholderiales</taxon>
        <taxon>Comamonadaceae</taxon>
        <taxon>Hydrogenophaga</taxon>
    </lineage>
</organism>